<keyword evidence="10" id="KW-1185">Reference proteome</keyword>
<evidence type="ECO:0000256" key="1">
    <source>
        <dbReference type="ARBA" id="ARBA00004141"/>
    </source>
</evidence>
<proteinExistence type="predicted"/>
<organism evidence="9 10">
    <name type="scientific">Caerostris darwini</name>
    <dbReference type="NCBI Taxonomy" id="1538125"/>
    <lineage>
        <taxon>Eukaryota</taxon>
        <taxon>Metazoa</taxon>
        <taxon>Ecdysozoa</taxon>
        <taxon>Arthropoda</taxon>
        <taxon>Chelicerata</taxon>
        <taxon>Arachnida</taxon>
        <taxon>Araneae</taxon>
        <taxon>Araneomorphae</taxon>
        <taxon>Entelegynae</taxon>
        <taxon>Araneoidea</taxon>
        <taxon>Araneidae</taxon>
        <taxon>Caerostris</taxon>
    </lineage>
</organism>
<evidence type="ECO:0000256" key="7">
    <source>
        <dbReference type="SAM" id="Phobius"/>
    </source>
</evidence>
<feature type="transmembrane region" description="Helical" evidence="7">
    <location>
        <begin position="300"/>
        <end position="317"/>
    </location>
</feature>
<sequence length="541" mass="59592">MALLTLGEVQSSEKHSGEMKKQNCGACFTRDIMPARYIMTFLIFSGMCLIFGHRVCLHVAMVAMVNSTAEMELPEPENVFQDNDNRCPAPESNLNVTLNYKQGTYPWTPYTQGVILASYFYGYVIAQIIGGRISDYVGAARLFGGATFLSSVLSCFTPLISTFTPTWMIVLRVILGFIHGMNYPSAYTLIARWAPLQERSTLLSVCVIGTHFGVVMSMPLTGYLCEHGFAGGWPSAFYLMGSAGFVWFALWILLVFESPSQHPRISTSELNYIRKNMPFISDEKRKASVPWLQVATSPPIWAATVAKFCGAWSFICFQSKLPAYLDEVLHLPIQKNGFVNALLFGALCISIIISGKFSDFIREKKYFTITTIRKSFETIALLCPAICMAAIPLVKCDANAVIILLTSAMALFGLCGGGDVSVIVDMAPDFAGKIFGVSNAVASIPGILSPVVAGYFLEGNKGDSEQWAYIFYISVGMYLFGAVVFLLFGSAEVQPWGLFSKDKSRTLSTKEANLIFTIPVIMNVECNDWKKNSTVVDITRL</sequence>
<protein>
    <recommendedName>
        <fullName evidence="8">Major facilitator superfamily (MFS) profile domain-containing protein</fullName>
    </recommendedName>
</protein>
<feature type="transmembrane region" description="Helical" evidence="7">
    <location>
        <begin position="38"/>
        <end position="65"/>
    </location>
</feature>
<dbReference type="InterPro" id="IPR020846">
    <property type="entry name" value="MFS_dom"/>
</dbReference>
<comment type="caution">
    <text evidence="9">The sequence shown here is derived from an EMBL/GenBank/DDBJ whole genome shotgun (WGS) entry which is preliminary data.</text>
</comment>
<reference evidence="9 10" key="1">
    <citation type="submission" date="2021-06" db="EMBL/GenBank/DDBJ databases">
        <title>Caerostris darwini draft genome.</title>
        <authorList>
            <person name="Kono N."/>
            <person name="Arakawa K."/>
        </authorList>
    </citation>
    <scope>NUCLEOTIDE SEQUENCE [LARGE SCALE GENOMIC DNA]</scope>
</reference>
<feature type="transmembrane region" description="Helical" evidence="7">
    <location>
        <begin position="169"/>
        <end position="190"/>
    </location>
</feature>
<evidence type="ECO:0000313" key="10">
    <source>
        <dbReference type="Proteomes" id="UP001054837"/>
    </source>
</evidence>
<feature type="transmembrane region" description="Helical" evidence="7">
    <location>
        <begin position="202"/>
        <end position="224"/>
    </location>
</feature>
<dbReference type="GO" id="GO:0015293">
    <property type="term" value="F:symporter activity"/>
    <property type="evidence" value="ECO:0007669"/>
    <property type="project" value="UniProtKB-KW"/>
</dbReference>
<dbReference type="InterPro" id="IPR011701">
    <property type="entry name" value="MFS"/>
</dbReference>
<keyword evidence="3 7" id="KW-0812">Transmembrane</keyword>
<feature type="transmembrane region" description="Helical" evidence="7">
    <location>
        <begin position="337"/>
        <end position="355"/>
    </location>
</feature>
<feature type="domain" description="Major facilitator superfamily (MFS) profile" evidence="8">
    <location>
        <begin position="55"/>
        <end position="493"/>
    </location>
</feature>
<feature type="transmembrane region" description="Helical" evidence="7">
    <location>
        <begin position="376"/>
        <end position="394"/>
    </location>
</feature>
<keyword evidence="6 7" id="KW-0472">Membrane</keyword>
<feature type="transmembrane region" description="Helical" evidence="7">
    <location>
        <begin position="142"/>
        <end position="163"/>
    </location>
</feature>
<feature type="transmembrane region" description="Helical" evidence="7">
    <location>
        <begin position="236"/>
        <end position="256"/>
    </location>
</feature>
<dbReference type="GO" id="GO:0016020">
    <property type="term" value="C:membrane"/>
    <property type="evidence" value="ECO:0007669"/>
    <property type="project" value="UniProtKB-SubCell"/>
</dbReference>
<feature type="transmembrane region" description="Helical" evidence="7">
    <location>
        <begin position="400"/>
        <end position="422"/>
    </location>
</feature>
<dbReference type="FunFam" id="1.20.1250.20:FF:000423">
    <property type="entry name" value="Putative inorganic phosphate cotransporter-like Protein"/>
    <property type="match status" value="1"/>
</dbReference>
<keyword evidence="4" id="KW-0769">Symport</keyword>
<evidence type="ECO:0000256" key="6">
    <source>
        <dbReference type="ARBA" id="ARBA00023136"/>
    </source>
</evidence>
<name>A0AAV4UIJ5_9ARAC</name>
<dbReference type="InterPro" id="IPR050382">
    <property type="entry name" value="MFS_Na/Anion_cotransporter"/>
</dbReference>
<dbReference type="Gene3D" id="1.20.1250.20">
    <property type="entry name" value="MFS general substrate transporter like domains"/>
    <property type="match status" value="2"/>
</dbReference>
<dbReference type="InterPro" id="IPR036259">
    <property type="entry name" value="MFS_trans_sf"/>
</dbReference>
<dbReference type="SUPFAM" id="SSF103473">
    <property type="entry name" value="MFS general substrate transporter"/>
    <property type="match status" value="1"/>
</dbReference>
<dbReference type="AlphaFoldDB" id="A0AAV4UIJ5"/>
<evidence type="ECO:0000256" key="3">
    <source>
        <dbReference type="ARBA" id="ARBA00022692"/>
    </source>
</evidence>
<dbReference type="PANTHER" id="PTHR11662:SF399">
    <property type="entry name" value="FI19708P1-RELATED"/>
    <property type="match status" value="1"/>
</dbReference>
<dbReference type="FunFam" id="1.20.1250.20:FF:000003">
    <property type="entry name" value="Solute carrier family 17 member 3"/>
    <property type="match status" value="1"/>
</dbReference>
<feature type="transmembrane region" description="Helical" evidence="7">
    <location>
        <begin position="469"/>
        <end position="491"/>
    </location>
</feature>
<dbReference type="GO" id="GO:0006820">
    <property type="term" value="P:monoatomic anion transport"/>
    <property type="evidence" value="ECO:0007669"/>
    <property type="project" value="TreeGrafter"/>
</dbReference>
<evidence type="ECO:0000256" key="5">
    <source>
        <dbReference type="ARBA" id="ARBA00022989"/>
    </source>
</evidence>
<gene>
    <name evidence="9" type="primary">SLC17A5</name>
    <name evidence="9" type="ORF">CDAR_623351</name>
</gene>
<evidence type="ECO:0000313" key="9">
    <source>
        <dbReference type="EMBL" id="GIY57583.1"/>
    </source>
</evidence>
<feature type="transmembrane region" description="Helical" evidence="7">
    <location>
        <begin position="434"/>
        <end position="457"/>
    </location>
</feature>
<accession>A0AAV4UIJ5</accession>
<dbReference type="PANTHER" id="PTHR11662">
    <property type="entry name" value="SOLUTE CARRIER FAMILY 17"/>
    <property type="match status" value="1"/>
</dbReference>
<evidence type="ECO:0000256" key="4">
    <source>
        <dbReference type="ARBA" id="ARBA00022847"/>
    </source>
</evidence>
<evidence type="ECO:0000259" key="8">
    <source>
        <dbReference type="PROSITE" id="PS50850"/>
    </source>
</evidence>
<comment type="subcellular location">
    <subcellularLocation>
        <location evidence="1">Membrane</location>
        <topology evidence="1">Multi-pass membrane protein</topology>
    </subcellularLocation>
</comment>
<evidence type="ECO:0000256" key="2">
    <source>
        <dbReference type="ARBA" id="ARBA00022448"/>
    </source>
</evidence>
<dbReference type="EMBL" id="BPLQ01011354">
    <property type="protein sequence ID" value="GIY57583.1"/>
    <property type="molecule type" value="Genomic_DNA"/>
</dbReference>
<dbReference type="Pfam" id="PF07690">
    <property type="entry name" value="MFS_1"/>
    <property type="match status" value="1"/>
</dbReference>
<dbReference type="Proteomes" id="UP001054837">
    <property type="component" value="Unassembled WGS sequence"/>
</dbReference>
<keyword evidence="5 7" id="KW-1133">Transmembrane helix</keyword>
<feature type="transmembrane region" description="Helical" evidence="7">
    <location>
        <begin position="110"/>
        <end position="130"/>
    </location>
</feature>
<keyword evidence="2" id="KW-0813">Transport</keyword>
<dbReference type="PROSITE" id="PS50850">
    <property type="entry name" value="MFS"/>
    <property type="match status" value="1"/>
</dbReference>